<evidence type="ECO:0000313" key="2">
    <source>
        <dbReference type="Proteomes" id="UP000034302"/>
    </source>
</evidence>
<dbReference type="Proteomes" id="UP000034302">
    <property type="component" value="Unassembled WGS sequence"/>
</dbReference>
<name>A0A0F9ZG81_9BACT</name>
<proteinExistence type="predicted"/>
<sequence length="304" mass="36435">MYIKFNSNRRPKFRIRTEIRQEGGKILVYKIAGNKIAEDFLKNIIRTYKKLKKLKLSIKTNQALLIDNQTARLEYITGSTMLEKLAIVAKEKAYKKCILLFKDLESIIDRFPTQDTTLSTDFVKLFGKYRKKSYISIRPGILDINLDNILFDKEGIPNLIDYEWSFNFGIPKRYILYRAIYYSFVQLGSVLESSIKIEDIEKEFEFTESEIREYFKWEINFQEYVSGIKIDLNEILKYRKSFHEDTRVNNTMIIDRREFENKISTYEDKIRDLKNEVNSFDSFKKGKIWKTIQKYRKLKSYFVK</sequence>
<dbReference type="EMBL" id="LBOV01000020">
    <property type="protein sequence ID" value="KKP43143.1"/>
    <property type="molecule type" value="Genomic_DNA"/>
</dbReference>
<comment type="caution">
    <text evidence="1">The sequence shown here is derived from an EMBL/GenBank/DDBJ whole genome shotgun (WGS) entry which is preliminary data.</text>
</comment>
<evidence type="ECO:0000313" key="1">
    <source>
        <dbReference type="EMBL" id="KKP43143.1"/>
    </source>
</evidence>
<dbReference type="AlphaFoldDB" id="A0A0F9ZG81"/>
<reference evidence="1 2" key="1">
    <citation type="journal article" date="2015" name="Nature">
        <title>rRNA introns, odd ribosomes, and small enigmatic genomes across a large radiation of phyla.</title>
        <authorList>
            <person name="Brown C.T."/>
            <person name="Hug L.A."/>
            <person name="Thomas B.C."/>
            <person name="Sharon I."/>
            <person name="Castelle C.J."/>
            <person name="Singh A."/>
            <person name="Wilkins M.J."/>
            <person name="Williams K.H."/>
            <person name="Banfield J.F."/>
        </authorList>
    </citation>
    <scope>NUCLEOTIDE SEQUENCE [LARGE SCALE GENOMIC DNA]</scope>
</reference>
<protein>
    <recommendedName>
        <fullName evidence="3">Aminoglycoside phosphotransferase domain-containing protein</fullName>
    </recommendedName>
</protein>
<accession>A0A0F9ZG81</accession>
<evidence type="ECO:0008006" key="3">
    <source>
        <dbReference type="Google" id="ProtNLM"/>
    </source>
</evidence>
<organism evidence="1 2">
    <name type="scientific">candidate division WS6 bacterium GW2011_GWC1_33_20</name>
    <dbReference type="NCBI Taxonomy" id="1619089"/>
    <lineage>
        <taxon>Bacteria</taxon>
        <taxon>Candidatus Dojkabacteria</taxon>
    </lineage>
</organism>
<gene>
    <name evidence="1" type="ORF">UR34_C0020G0002</name>
</gene>